<gene>
    <name evidence="3" type="ORF">GCM10023185_45690</name>
</gene>
<feature type="domain" description="Secretion system C-terminal sorting" evidence="2">
    <location>
        <begin position="170"/>
        <end position="247"/>
    </location>
</feature>
<dbReference type="InterPro" id="IPR026444">
    <property type="entry name" value="Secre_tail"/>
</dbReference>
<feature type="region of interest" description="Disordered" evidence="1">
    <location>
        <begin position="31"/>
        <end position="71"/>
    </location>
</feature>
<sequence length="249" mass="27572">MRQQRQKLEGQLAADDKAQLADYRTQLKKLHARGKALHESLRPQEGSDGARPVPTEAQRQQRQQLHSEREAVMSKVRELAKKYESNIRQLADEVAPQQAQWKADMDAIGAKHAAPGPQSNDVRAEGREGRRGHGHGPHGGPGHSFGPVKFLLMNPAPPMKQSPETSSSTLYPNPAVANSQLEYSVKKTGPVTIDLLDAQGSKLRTVLQEVNQEKGSHTQSLNISDLPTGTYYYKIITRSGSETKRFIKE</sequence>
<evidence type="ECO:0000256" key="1">
    <source>
        <dbReference type="SAM" id="MobiDB-lite"/>
    </source>
</evidence>
<protein>
    <recommendedName>
        <fullName evidence="2">Secretion system C-terminal sorting domain-containing protein</fullName>
    </recommendedName>
</protein>
<comment type="caution">
    <text evidence="3">The sequence shown here is derived from an EMBL/GenBank/DDBJ whole genome shotgun (WGS) entry which is preliminary data.</text>
</comment>
<dbReference type="EMBL" id="BAABGZ010000082">
    <property type="protein sequence ID" value="GAA4370837.1"/>
    <property type="molecule type" value="Genomic_DNA"/>
</dbReference>
<dbReference type="Pfam" id="PF18962">
    <property type="entry name" value="Por_Secre_tail"/>
    <property type="match status" value="1"/>
</dbReference>
<dbReference type="NCBIfam" id="TIGR04183">
    <property type="entry name" value="Por_Secre_tail"/>
    <property type="match status" value="1"/>
</dbReference>
<dbReference type="Proteomes" id="UP001501153">
    <property type="component" value="Unassembled WGS sequence"/>
</dbReference>
<feature type="region of interest" description="Disordered" evidence="1">
    <location>
        <begin position="110"/>
        <end position="170"/>
    </location>
</feature>
<keyword evidence="4" id="KW-1185">Reference proteome</keyword>
<feature type="compositionally biased region" description="Basic and acidic residues" evidence="1">
    <location>
        <begin position="122"/>
        <end position="131"/>
    </location>
</feature>
<name>A0ABP8ISN7_9BACT</name>
<evidence type="ECO:0000313" key="3">
    <source>
        <dbReference type="EMBL" id="GAA4370837.1"/>
    </source>
</evidence>
<evidence type="ECO:0000313" key="4">
    <source>
        <dbReference type="Proteomes" id="UP001501153"/>
    </source>
</evidence>
<reference evidence="4" key="1">
    <citation type="journal article" date="2019" name="Int. J. Syst. Evol. Microbiol.">
        <title>The Global Catalogue of Microorganisms (GCM) 10K type strain sequencing project: providing services to taxonomists for standard genome sequencing and annotation.</title>
        <authorList>
            <consortium name="The Broad Institute Genomics Platform"/>
            <consortium name="The Broad Institute Genome Sequencing Center for Infectious Disease"/>
            <person name="Wu L."/>
            <person name="Ma J."/>
        </authorList>
    </citation>
    <scope>NUCLEOTIDE SEQUENCE [LARGE SCALE GENOMIC DNA]</scope>
    <source>
        <strain evidence="4">JCM 17923</strain>
    </source>
</reference>
<proteinExistence type="predicted"/>
<accession>A0ABP8ISN7</accession>
<organism evidence="3 4">
    <name type="scientific">Hymenobacter saemangeumensis</name>
    <dbReference type="NCBI Taxonomy" id="1084522"/>
    <lineage>
        <taxon>Bacteria</taxon>
        <taxon>Pseudomonadati</taxon>
        <taxon>Bacteroidota</taxon>
        <taxon>Cytophagia</taxon>
        <taxon>Cytophagales</taxon>
        <taxon>Hymenobacteraceae</taxon>
        <taxon>Hymenobacter</taxon>
    </lineage>
</organism>
<evidence type="ECO:0000259" key="2">
    <source>
        <dbReference type="Pfam" id="PF18962"/>
    </source>
</evidence>